<evidence type="ECO:0008006" key="3">
    <source>
        <dbReference type="Google" id="ProtNLM"/>
    </source>
</evidence>
<organism evidence="1 2">
    <name type="scientific">Rhizopogon vesiculosus</name>
    <dbReference type="NCBI Taxonomy" id="180088"/>
    <lineage>
        <taxon>Eukaryota</taxon>
        <taxon>Fungi</taxon>
        <taxon>Dikarya</taxon>
        <taxon>Basidiomycota</taxon>
        <taxon>Agaricomycotina</taxon>
        <taxon>Agaricomycetes</taxon>
        <taxon>Agaricomycetidae</taxon>
        <taxon>Boletales</taxon>
        <taxon>Suillineae</taxon>
        <taxon>Rhizopogonaceae</taxon>
        <taxon>Rhizopogon</taxon>
    </lineage>
</organism>
<accession>A0A1J8Q697</accession>
<proteinExistence type="predicted"/>
<dbReference type="Proteomes" id="UP000183567">
    <property type="component" value="Unassembled WGS sequence"/>
</dbReference>
<dbReference type="EMBL" id="LVVM01006172">
    <property type="protein sequence ID" value="OJA08840.1"/>
    <property type="molecule type" value="Genomic_DNA"/>
</dbReference>
<dbReference type="Gene3D" id="1.20.120.1750">
    <property type="match status" value="1"/>
</dbReference>
<name>A0A1J8Q697_9AGAM</name>
<comment type="caution">
    <text evidence="1">The sequence shown here is derived from an EMBL/GenBank/DDBJ whole genome shotgun (WGS) entry which is preliminary data.</text>
</comment>
<dbReference type="CDD" id="cd22584">
    <property type="entry name" value="Rcat_RBR_unk"/>
    <property type="match status" value="1"/>
</dbReference>
<gene>
    <name evidence="1" type="ORF">AZE42_12703</name>
</gene>
<reference evidence="1 2" key="1">
    <citation type="submission" date="2016-03" db="EMBL/GenBank/DDBJ databases">
        <title>Comparative genomics of the ectomycorrhizal sister species Rhizopogon vinicolor and Rhizopogon vesiculosus (Basidiomycota: Boletales) reveals a divergence of the mating type B locus.</title>
        <authorList>
            <person name="Mujic A.B."/>
            <person name="Kuo A."/>
            <person name="Tritt A."/>
            <person name="Lipzen A."/>
            <person name="Chen C."/>
            <person name="Johnson J."/>
            <person name="Sharma A."/>
            <person name="Barry K."/>
            <person name="Grigoriev I.V."/>
            <person name="Spatafora J.W."/>
        </authorList>
    </citation>
    <scope>NUCLEOTIDE SEQUENCE [LARGE SCALE GENOMIC DNA]</scope>
    <source>
        <strain evidence="1 2">AM-OR11-056</strain>
    </source>
</reference>
<sequence length="317" mass="36628">MCGKCRGRYEGYYTHNCTPDTETERVLTLSRASGWLNCPGCAQMTELNMECFHMTCRCRTEFCYVCSALWKSCRCPQWDESRLLAAAELRVDAQLQRANPFKQAPLVDQPTPAARNQYQHGYPPRQAALRPPVANTAVLIHPNRYLHHLLISGLGFKSQKYLLHELLLLLHLLLCSRLAVLRHIRRHRHRHHHLPGLLFTILKHLHQHLLLFHSLFGSRLAVPKYLNKLPLAQSLPSPRSTETNARISAVLARVIEQRPTSTANTATAGEVRQRMIKETMEHLRMDHKIHNCQHTTWKYQRSCGRCERGFVDLPNYI</sequence>
<dbReference type="OrthoDB" id="9977870at2759"/>
<evidence type="ECO:0000313" key="2">
    <source>
        <dbReference type="Proteomes" id="UP000183567"/>
    </source>
</evidence>
<dbReference type="SUPFAM" id="SSF57850">
    <property type="entry name" value="RING/U-box"/>
    <property type="match status" value="1"/>
</dbReference>
<evidence type="ECO:0000313" key="1">
    <source>
        <dbReference type="EMBL" id="OJA08840.1"/>
    </source>
</evidence>
<protein>
    <recommendedName>
        <fullName evidence="3">RING-type domain-containing protein</fullName>
    </recommendedName>
</protein>
<keyword evidence="2" id="KW-1185">Reference proteome</keyword>
<dbReference type="AlphaFoldDB" id="A0A1J8Q697"/>
<dbReference type="STRING" id="180088.A0A1J8Q697"/>